<keyword evidence="2" id="KW-0548">Nucleotidyltransferase</keyword>
<dbReference type="InterPro" id="IPR051083">
    <property type="entry name" value="GrpII_Intron_Splice-Mob/Def"/>
</dbReference>
<evidence type="ECO:0000259" key="1">
    <source>
        <dbReference type="PROSITE" id="PS50878"/>
    </source>
</evidence>
<proteinExistence type="predicted"/>
<dbReference type="EMBL" id="JAAZKV010000027">
    <property type="protein sequence ID" value="NMA44836.1"/>
    <property type="molecule type" value="Genomic_DNA"/>
</dbReference>
<dbReference type="InterPro" id="IPR000477">
    <property type="entry name" value="RT_dom"/>
</dbReference>
<comment type="caution">
    <text evidence="2">The sequence shown here is derived from an EMBL/GenBank/DDBJ whole genome shotgun (WGS) entry which is preliminary data.</text>
</comment>
<evidence type="ECO:0000313" key="2">
    <source>
        <dbReference type="EMBL" id="NMA44836.1"/>
    </source>
</evidence>
<dbReference type="PANTHER" id="PTHR34047:SF8">
    <property type="entry name" value="PROTEIN YKFC"/>
    <property type="match status" value="1"/>
</dbReference>
<dbReference type="PANTHER" id="PTHR34047">
    <property type="entry name" value="NUCLEAR INTRON MATURASE 1, MITOCHONDRIAL-RELATED"/>
    <property type="match status" value="1"/>
</dbReference>
<gene>
    <name evidence="2" type="ORF">GX950_03445</name>
</gene>
<name>A0A7K4BZZ2_9ARCH</name>
<feature type="domain" description="Reverse transcriptase" evidence="1">
    <location>
        <begin position="95"/>
        <end position="354"/>
    </location>
</feature>
<dbReference type="Proteomes" id="UP000526302">
    <property type="component" value="Unassembled WGS sequence"/>
</dbReference>
<dbReference type="AlphaFoldDB" id="A0A7K4BZZ2"/>
<keyword evidence="2" id="KW-0695">RNA-directed DNA polymerase</keyword>
<accession>A0A7K4BZZ2</accession>
<evidence type="ECO:0000313" key="3">
    <source>
        <dbReference type="Proteomes" id="UP000526302"/>
    </source>
</evidence>
<dbReference type="GO" id="GO:0003964">
    <property type="term" value="F:RNA-directed DNA polymerase activity"/>
    <property type="evidence" value="ECO:0007669"/>
    <property type="project" value="UniProtKB-KW"/>
</dbReference>
<protein>
    <submittedName>
        <fullName evidence="2">Reverse transcriptase</fullName>
    </submittedName>
</protein>
<sequence>MVLAMDGSHTTSMPAYPNNAYNLNTDNGNINNDNKDNDNNNSARCVRFEKETPSALFSFQNIYNNYISCRKRKRNTVNALKFEENLEQNLQELYYSLNNKTYEPRRSVCFTVLKPKPREIFAADFRDRIVHHIIVGALETIFEPSFSNDSFACRKNKGTHKAVKHLQRNTRKITGGNFGRKRAYFLQLDISNFFMSIDKRILFSIIEKKVNNFSPWGVDFKVDLLWITKKLIFHDPASNFIQKSTKEISELVPTHKSLINVEKGKGLPIGNHTSQFFANVYLHELDFFVKNTLRVKHYVRYVDDFILLSESKEELLNWFWEIKDFVETHLALNLKNKVNLLPISNGIDFLGYIIKPWSVFVRKRVLHNFKKKLLTANKELLENKLFFFEKNSMEEKSFRSSFSSYLGHFKHANNFKLKQQVIKEFPFTKMCF</sequence>
<dbReference type="PROSITE" id="PS50878">
    <property type="entry name" value="RT_POL"/>
    <property type="match status" value="1"/>
</dbReference>
<organism evidence="2 3">
    <name type="scientific">Candidatus Iainarchaeum sp</name>
    <dbReference type="NCBI Taxonomy" id="3101447"/>
    <lineage>
        <taxon>Archaea</taxon>
        <taxon>Candidatus Iainarchaeota</taxon>
        <taxon>Candidatus Iainarchaeia</taxon>
        <taxon>Candidatus Iainarchaeales</taxon>
        <taxon>Candidatus Iainarchaeaceae</taxon>
        <taxon>Candidatus Iainarchaeum</taxon>
    </lineage>
</organism>
<reference evidence="2 3" key="1">
    <citation type="journal article" date="2020" name="Biotechnol. Biofuels">
        <title>New insights from the biogas microbiome by comprehensive genome-resolved metagenomics of nearly 1600 species originating from multiple anaerobic digesters.</title>
        <authorList>
            <person name="Campanaro S."/>
            <person name="Treu L."/>
            <person name="Rodriguez-R L.M."/>
            <person name="Kovalovszki A."/>
            <person name="Ziels R.M."/>
            <person name="Maus I."/>
            <person name="Zhu X."/>
            <person name="Kougias P.G."/>
            <person name="Basile A."/>
            <person name="Luo G."/>
            <person name="Schluter A."/>
            <person name="Konstantinidis K.T."/>
            <person name="Angelidaki I."/>
        </authorList>
    </citation>
    <scope>NUCLEOTIDE SEQUENCE [LARGE SCALE GENOMIC DNA]</scope>
    <source>
        <strain evidence="2">AS22ysBPME_79</strain>
    </source>
</reference>
<keyword evidence="2" id="KW-0808">Transferase</keyword>
<dbReference type="InterPro" id="IPR043502">
    <property type="entry name" value="DNA/RNA_pol_sf"/>
</dbReference>
<dbReference type="Pfam" id="PF00078">
    <property type="entry name" value="RVT_1"/>
    <property type="match status" value="1"/>
</dbReference>
<dbReference type="CDD" id="cd01651">
    <property type="entry name" value="RT_G2_intron"/>
    <property type="match status" value="1"/>
</dbReference>
<dbReference type="SUPFAM" id="SSF56672">
    <property type="entry name" value="DNA/RNA polymerases"/>
    <property type="match status" value="1"/>
</dbReference>